<name>A0A430LDF7_9HYPO</name>
<dbReference type="EMBL" id="MIKF01000249">
    <property type="protein sequence ID" value="RTE73760.1"/>
    <property type="molecule type" value="Genomic_DNA"/>
</dbReference>
<proteinExistence type="predicted"/>
<dbReference type="Proteomes" id="UP000287124">
    <property type="component" value="Unassembled WGS sequence"/>
</dbReference>
<comment type="caution">
    <text evidence="1">The sequence shown here is derived from an EMBL/GenBank/DDBJ whole genome shotgun (WGS) entry which is preliminary data.</text>
</comment>
<evidence type="ECO:0000313" key="1">
    <source>
        <dbReference type="EMBL" id="RTE73760.1"/>
    </source>
</evidence>
<evidence type="ECO:0000313" key="2">
    <source>
        <dbReference type="Proteomes" id="UP000287124"/>
    </source>
</evidence>
<sequence>MSASGGPDLIATKSDSGLGLDAWARGCPPLSAQESPAVKLQVQEGISGQGGIPRGWQPQAQFNSNRAELLGMGIKEEEEEEVTTWKAYTGDDDSHTDGISVEHRVSRARERPLLCTLLYSKHCDEVLGQKDQPGFAMLLLSAHPSTSSHGVVLWRSPADNVLQEMGMDQFT</sequence>
<organism evidence="1 2">
    <name type="scientific">Fusarium euwallaceae</name>
    <dbReference type="NCBI Taxonomy" id="1147111"/>
    <lineage>
        <taxon>Eukaryota</taxon>
        <taxon>Fungi</taxon>
        <taxon>Dikarya</taxon>
        <taxon>Ascomycota</taxon>
        <taxon>Pezizomycotina</taxon>
        <taxon>Sordariomycetes</taxon>
        <taxon>Hypocreomycetidae</taxon>
        <taxon>Hypocreales</taxon>
        <taxon>Nectriaceae</taxon>
        <taxon>Fusarium</taxon>
        <taxon>Fusarium solani species complex</taxon>
    </lineage>
</organism>
<dbReference type="AlphaFoldDB" id="A0A430LDF7"/>
<accession>A0A430LDF7</accession>
<gene>
    <name evidence="1" type="ORF">BHE90_011797</name>
</gene>
<protein>
    <submittedName>
        <fullName evidence="1">Uncharacterized protein</fullName>
    </submittedName>
</protein>
<reference evidence="1 2" key="1">
    <citation type="submission" date="2017-06" db="EMBL/GenBank/DDBJ databases">
        <title>Comparative genomic analysis of Ambrosia Fusariam Clade fungi.</title>
        <authorList>
            <person name="Stajich J.E."/>
            <person name="Carrillo J."/>
            <person name="Kijimoto T."/>
            <person name="Eskalen A."/>
            <person name="O'Donnell K."/>
            <person name="Kasson M."/>
        </authorList>
    </citation>
    <scope>NUCLEOTIDE SEQUENCE [LARGE SCALE GENOMIC DNA]</scope>
    <source>
        <strain evidence="1 2">UCR1854</strain>
    </source>
</reference>
<keyword evidence="2" id="KW-1185">Reference proteome</keyword>